<protein>
    <recommendedName>
        <fullName evidence="9">Homeobox protein</fullName>
    </recommendedName>
</protein>
<evidence type="ECO:0000259" key="12">
    <source>
        <dbReference type="PROSITE" id="PS50071"/>
    </source>
</evidence>
<dbReference type="GeneID" id="109475889"/>
<comment type="function">
    <text evidence="9">Sequence-specific transcription factor which is part of a developmental regulatory system that provides cells with specific positional identities on the anterior-posterior axis.</text>
</comment>
<evidence type="ECO:0000313" key="14">
    <source>
        <dbReference type="RefSeq" id="XP_019632265.1"/>
    </source>
</evidence>
<dbReference type="PIRSF" id="PIRSF037109">
    <property type="entry name" value="Homeobox_Hox9"/>
    <property type="match status" value="1"/>
</dbReference>
<dbReference type="GO" id="GO:0009952">
    <property type="term" value="P:anterior/posterior pattern specification"/>
    <property type="evidence" value="ECO:0007669"/>
    <property type="project" value="TreeGrafter"/>
</dbReference>
<evidence type="ECO:0000256" key="4">
    <source>
        <dbReference type="ARBA" id="ARBA00023015"/>
    </source>
</evidence>
<dbReference type="GO" id="GO:0009954">
    <property type="term" value="P:proximal/distal pattern formation"/>
    <property type="evidence" value="ECO:0007669"/>
    <property type="project" value="TreeGrafter"/>
</dbReference>
<evidence type="ECO:0000256" key="10">
    <source>
        <dbReference type="PROSITE-ProRule" id="PRU00108"/>
    </source>
</evidence>
<dbReference type="GO" id="GO:0005634">
    <property type="term" value="C:nucleus"/>
    <property type="evidence" value="ECO:0007669"/>
    <property type="project" value="UniProtKB-SubCell"/>
</dbReference>
<evidence type="ECO:0000256" key="9">
    <source>
        <dbReference type="PIRNR" id="PIRNR037109"/>
    </source>
</evidence>
<dbReference type="InterPro" id="IPR006711">
    <property type="entry name" value="Hox9_activation_N"/>
</dbReference>
<feature type="domain" description="Homeobox" evidence="12">
    <location>
        <begin position="232"/>
        <end position="292"/>
    </location>
</feature>
<keyword evidence="6 10" id="KW-0371">Homeobox</keyword>
<dbReference type="InterPro" id="IPR020479">
    <property type="entry name" value="HD_metazoa"/>
</dbReference>
<dbReference type="OrthoDB" id="6159439at2759"/>
<gene>
    <name evidence="14" type="primary">LOC109475889</name>
</gene>
<dbReference type="AlphaFoldDB" id="A0A6P4YS18"/>
<keyword evidence="8 9" id="KW-0539">Nucleus</keyword>
<sequence length="305" mass="34556">MCWNTYGHKHRNGRKARETRGLRLNCQNTAMMTSSGTVNPYFVDSLITNVGDDVFKVRGEDPRLGLPLWRRGNGGQPSGFPNCSYSNSAGASFYYHQSPERSNTVSCLYPAAYLPPRHLPNDGTVTDGINPWSDPVPNNQQHAGNSYCNGTAGLHASAMQVYNKTSDTEAGKTTAHPGYGGYSQSYRDLQAQGISLVDGQMKVKAEQESPKNGEDKNGAAVVANQPGWMNNHSSRKKRCPYTRFQTLELEKEFLYNMYLTRERRYEISQHVNLTERQVKIWFQNRRMKMKKMSKQRQEQQQTTPQ</sequence>
<dbReference type="PROSITE" id="PS00027">
    <property type="entry name" value="HOMEOBOX_1"/>
    <property type="match status" value="1"/>
</dbReference>
<dbReference type="GO" id="GO:0000981">
    <property type="term" value="F:DNA-binding transcription factor activity, RNA polymerase II-specific"/>
    <property type="evidence" value="ECO:0007669"/>
    <property type="project" value="UniProtKB-UniRule"/>
</dbReference>
<evidence type="ECO:0000313" key="13">
    <source>
        <dbReference type="Proteomes" id="UP000515135"/>
    </source>
</evidence>
<accession>A0A6P4YS18</accession>
<dbReference type="PROSITE" id="PS50071">
    <property type="entry name" value="HOMEOBOX_2"/>
    <property type="match status" value="1"/>
</dbReference>
<evidence type="ECO:0000256" key="6">
    <source>
        <dbReference type="ARBA" id="ARBA00023155"/>
    </source>
</evidence>
<evidence type="ECO:0000256" key="5">
    <source>
        <dbReference type="ARBA" id="ARBA00023125"/>
    </source>
</evidence>
<keyword evidence="13" id="KW-1185">Reference proteome</keyword>
<keyword evidence="7 9" id="KW-0804">Transcription</keyword>
<keyword evidence="5 9" id="KW-0238">DNA-binding</keyword>
<dbReference type="Pfam" id="PF04617">
    <property type="entry name" value="Hox9_act"/>
    <property type="match status" value="1"/>
</dbReference>
<keyword evidence="4 9" id="KW-0805">Transcription regulation</keyword>
<dbReference type="SMART" id="SM00389">
    <property type="entry name" value="HOX"/>
    <property type="match status" value="1"/>
</dbReference>
<feature type="DNA-binding region" description="Homeobox" evidence="10">
    <location>
        <begin position="234"/>
        <end position="293"/>
    </location>
</feature>
<dbReference type="CDD" id="cd00086">
    <property type="entry name" value="homeodomain"/>
    <property type="match status" value="1"/>
</dbReference>
<reference evidence="14" key="1">
    <citation type="submission" date="2025-08" db="UniProtKB">
        <authorList>
            <consortium name="RefSeq"/>
        </authorList>
    </citation>
    <scope>IDENTIFICATION</scope>
    <source>
        <tissue evidence="14">Gonad</tissue>
    </source>
</reference>
<dbReference type="Pfam" id="PF00046">
    <property type="entry name" value="Homeodomain"/>
    <property type="match status" value="1"/>
</dbReference>
<comment type="similarity">
    <text evidence="2 9">Belongs to the Abd-B homeobox family.</text>
</comment>
<evidence type="ECO:0000256" key="1">
    <source>
        <dbReference type="ARBA" id="ARBA00004123"/>
    </source>
</evidence>
<dbReference type="RefSeq" id="XP_019632265.1">
    <property type="nucleotide sequence ID" value="XM_019776706.1"/>
</dbReference>
<dbReference type="KEGG" id="bbel:109475889"/>
<dbReference type="GO" id="GO:0000978">
    <property type="term" value="F:RNA polymerase II cis-regulatory region sequence-specific DNA binding"/>
    <property type="evidence" value="ECO:0007669"/>
    <property type="project" value="TreeGrafter"/>
</dbReference>
<organism evidence="13 14">
    <name type="scientific">Branchiostoma belcheri</name>
    <name type="common">Amphioxus</name>
    <dbReference type="NCBI Taxonomy" id="7741"/>
    <lineage>
        <taxon>Eukaryota</taxon>
        <taxon>Metazoa</taxon>
        <taxon>Chordata</taxon>
        <taxon>Cephalochordata</taxon>
        <taxon>Leptocardii</taxon>
        <taxon>Amphioxiformes</taxon>
        <taxon>Branchiostomatidae</taxon>
        <taxon>Branchiostoma</taxon>
    </lineage>
</organism>
<evidence type="ECO:0000256" key="2">
    <source>
        <dbReference type="ARBA" id="ARBA00006317"/>
    </source>
</evidence>
<dbReference type="PANTHER" id="PTHR45970">
    <property type="entry name" value="AGAP004664-PA"/>
    <property type="match status" value="1"/>
</dbReference>
<dbReference type="Gene3D" id="1.10.10.60">
    <property type="entry name" value="Homeodomain-like"/>
    <property type="match status" value="1"/>
</dbReference>
<comment type="subcellular location">
    <subcellularLocation>
        <location evidence="1 9 10 11">Nucleus</location>
    </subcellularLocation>
</comment>
<dbReference type="SUPFAM" id="SSF46689">
    <property type="entry name" value="Homeodomain-like"/>
    <property type="match status" value="1"/>
</dbReference>
<evidence type="ECO:0000256" key="7">
    <source>
        <dbReference type="ARBA" id="ARBA00023163"/>
    </source>
</evidence>
<evidence type="ECO:0000256" key="8">
    <source>
        <dbReference type="ARBA" id="ARBA00023242"/>
    </source>
</evidence>
<dbReference type="InterPro" id="IPR017970">
    <property type="entry name" value="Homeobox_CS"/>
</dbReference>
<dbReference type="InterPro" id="IPR017112">
    <property type="entry name" value="HXA9/HXB9/HXC9"/>
</dbReference>
<evidence type="ECO:0000256" key="11">
    <source>
        <dbReference type="RuleBase" id="RU000682"/>
    </source>
</evidence>
<name>A0A6P4YS18_BRABE</name>
<dbReference type="PRINTS" id="PR00024">
    <property type="entry name" value="HOMEOBOX"/>
</dbReference>
<dbReference type="InterPro" id="IPR009057">
    <property type="entry name" value="Homeodomain-like_sf"/>
</dbReference>
<keyword evidence="3 9" id="KW-0217">Developmental protein</keyword>
<dbReference type="GO" id="GO:0006351">
    <property type="term" value="P:DNA-templated transcription"/>
    <property type="evidence" value="ECO:0007669"/>
    <property type="project" value="InterPro"/>
</dbReference>
<proteinExistence type="inferred from homology"/>
<dbReference type="PANTHER" id="PTHR45970:SF2">
    <property type="entry name" value="AGAP004664-PA"/>
    <property type="match status" value="1"/>
</dbReference>
<evidence type="ECO:0000256" key="3">
    <source>
        <dbReference type="ARBA" id="ARBA00022473"/>
    </source>
</evidence>
<dbReference type="InterPro" id="IPR001356">
    <property type="entry name" value="HD"/>
</dbReference>
<dbReference type="Proteomes" id="UP000515135">
    <property type="component" value="Unplaced"/>
</dbReference>